<keyword evidence="1" id="KW-0732">Signal</keyword>
<gene>
    <name evidence="2" type="ORF">CI1B_06140</name>
</gene>
<dbReference type="Proteomes" id="UP000328092">
    <property type="component" value="Unassembled WGS sequence"/>
</dbReference>
<sequence>MTRFLLAVIPLVLLTSAASAQQQQGREACTRDAQRHCRPVLNNGDDAVLACLQQHRARLSKGCQKTLTEHGQ</sequence>
<dbReference type="RefSeq" id="WP_139479517.1">
    <property type="nucleotide sequence ID" value="NZ_CAADFB020000002.1"/>
</dbReference>
<protein>
    <recommendedName>
        <fullName evidence="4">Cysteine rich repeat protein</fullName>
    </recommendedName>
</protein>
<dbReference type="EMBL" id="CAADFC020000004">
    <property type="protein sequence ID" value="VIO65511.1"/>
    <property type="molecule type" value="Genomic_DNA"/>
</dbReference>
<proteinExistence type="predicted"/>
<evidence type="ECO:0000313" key="2">
    <source>
        <dbReference type="EMBL" id="VIO65511.1"/>
    </source>
</evidence>
<organism evidence="2 3">
    <name type="scientific">Bradyrhizobium ivorense</name>
    <dbReference type="NCBI Taxonomy" id="2511166"/>
    <lineage>
        <taxon>Bacteria</taxon>
        <taxon>Pseudomonadati</taxon>
        <taxon>Pseudomonadota</taxon>
        <taxon>Alphaproteobacteria</taxon>
        <taxon>Hyphomicrobiales</taxon>
        <taxon>Nitrobacteraceae</taxon>
        <taxon>Bradyrhizobium</taxon>
    </lineage>
</organism>
<reference evidence="2" key="1">
    <citation type="submission" date="2019-02" db="EMBL/GenBank/DDBJ databases">
        <authorList>
            <person name="Pothier F.J."/>
        </authorList>
    </citation>
    <scope>NUCLEOTIDE SEQUENCE</scope>
    <source>
        <strain evidence="2">CI-1B</strain>
    </source>
</reference>
<feature type="signal peptide" evidence="1">
    <location>
        <begin position="1"/>
        <end position="20"/>
    </location>
</feature>
<evidence type="ECO:0008006" key="4">
    <source>
        <dbReference type="Google" id="ProtNLM"/>
    </source>
</evidence>
<feature type="chain" id="PRO_5021238465" description="Cysteine rich repeat protein" evidence="1">
    <location>
        <begin position="21"/>
        <end position="72"/>
    </location>
</feature>
<accession>A0A508SUU9</accession>
<name>A0A508SUU9_9BRAD</name>
<keyword evidence="3" id="KW-1185">Reference proteome</keyword>
<dbReference type="OrthoDB" id="8248423at2"/>
<evidence type="ECO:0000313" key="3">
    <source>
        <dbReference type="Proteomes" id="UP000328092"/>
    </source>
</evidence>
<dbReference type="AlphaFoldDB" id="A0A508SUU9"/>
<evidence type="ECO:0000256" key="1">
    <source>
        <dbReference type="SAM" id="SignalP"/>
    </source>
</evidence>
<comment type="caution">
    <text evidence="2">The sequence shown here is derived from an EMBL/GenBank/DDBJ whole genome shotgun (WGS) entry which is preliminary data.</text>
</comment>